<feature type="region of interest" description="Disordered" evidence="1">
    <location>
        <begin position="15"/>
        <end position="79"/>
    </location>
</feature>
<evidence type="ECO:0000313" key="3">
    <source>
        <dbReference type="Proteomes" id="UP000799444"/>
    </source>
</evidence>
<organism evidence="2 3">
    <name type="scientific">Polyplosphaeria fusca</name>
    <dbReference type="NCBI Taxonomy" id="682080"/>
    <lineage>
        <taxon>Eukaryota</taxon>
        <taxon>Fungi</taxon>
        <taxon>Dikarya</taxon>
        <taxon>Ascomycota</taxon>
        <taxon>Pezizomycotina</taxon>
        <taxon>Dothideomycetes</taxon>
        <taxon>Pleosporomycetidae</taxon>
        <taxon>Pleosporales</taxon>
        <taxon>Tetraplosphaeriaceae</taxon>
        <taxon>Polyplosphaeria</taxon>
    </lineage>
</organism>
<evidence type="ECO:0000256" key="1">
    <source>
        <dbReference type="SAM" id="MobiDB-lite"/>
    </source>
</evidence>
<dbReference type="Gene3D" id="6.10.280.230">
    <property type="match status" value="1"/>
</dbReference>
<protein>
    <submittedName>
        <fullName evidence="2">Uncharacterized protein</fullName>
    </submittedName>
</protein>
<evidence type="ECO:0000313" key="2">
    <source>
        <dbReference type="EMBL" id="KAF2731157.1"/>
    </source>
</evidence>
<reference evidence="2" key="1">
    <citation type="journal article" date="2020" name="Stud. Mycol.">
        <title>101 Dothideomycetes genomes: a test case for predicting lifestyles and emergence of pathogens.</title>
        <authorList>
            <person name="Haridas S."/>
            <person name="Albert R."/>
            <person name="Binder M."/>
            <person name="Bloem J."/>
            <person name="Labutti K."/>
            <person name="Salamov A."/>
            <person name="Andreopoulos B."/>
            <person name="Baker S."/>
            <person name="Barry K."/>
            <person name="Bills G."/>
            <person name="Bluhm B."/>
            <person name="Cannon C."/>
            <person name="Castanera R."/>
            <person name="Culley D."/>
            <person name="Daum C."/>
            <person name="Ezra D."/>
            <person name="Gonzalez J."/>
            <person name="Henrissat B."/>
            <person name="Kuo A."/>
            <person name="Liang C."/>
            <person name="Lipzen A."/>
            <person name="Lutzoni F."/>
            <person name="Magnuson J."/>
            <person name="Mondo S."/>
            <person name="Nolan M."/>
            <person name="Ohm R."/>
            <person name="Pangilinan J."/>
            <person name="Park H.-J."/>
            <person name="Ramirez L."/>
            <person name="Alfaro M."/>
            <person name="Sun H."/>
            <person name="Tritt A."/>
            <person name="Yoshinaga Y."/>
            <person name="Zwiers L.-H."/>
            <person name="Turgeon B."/>
            <person name="Goodwin S."/>
            <person name="Spatafora J."/>
            <person name="Crous P."/>
            <person name="Grigoriev I."/>
        </authorList>
    </citation>
    <scope>NUCLEOTIDE SEQUENCE</scope>
    <source>
        <strain evidence="2">CBS 125425</strain>
    </source>
</reference>
<feature type="region of interest" description="Disordered" evidence="1">
    <location>
        <begin position="403"/>
        <end position="422"/>
    </location>
</feature>
<dbReference type="EMBL" id="ML996201">
    <property type="protein sequence ID" value="KAF2731157.1"/>
    <property type="molecule type" value="Genomic_DNA"/>
</dbReference>
<proteinExistence type="predicted"/>
<feature type="region of interest" description="Disordered" evidence="1">
    <location>
        <begin position="332"/>
        <end position="353"/>
    </location>
</feature>
<accession>A0A9P4UWK7</accession>
<feature type="compositionally biased region" description="Pro residues" evidence="1">
    <location>
        <begin position="63"/>
        <end position="76"/>
    </location>
</feature>
<feature type="compositionally biased region" description="Polar residues" evidence="1">
    <location>
        <begin position="15"/>
        <end position="45"/>
    </location>
</feature>
<feature type="compositionally biased region" description="Low complexity" evidence="1">
    <location>
        <begin position="403"/>
        <end position="421"/>
    </location>
</feature>
<sequence length="475" mass="53113">MADALCGPSNALQNFQKHSTVDRTLQQDRLTNRNSPAQNFRSSPGPNAGILDPEFEAFQAGHGPPPPAFHQPPPQFAPLQHPQFAQAPVADWAADFQRLNIAPSHLAPIHSSNRPTTWHQEFVRQQSPAVQSPIHDHSTFGGIPHRAMGGYTSFQHNASFGGQGQQQAQEAVPAFDEAAFERAFAQAQQDMMEEASAHLHEPVPTSSRPEEVDPVMIRIREKRLPVYSAIKLRTEVDLGRFSEALPWLEDMESLEHSGKLTTDPSEARWCVDALQKIIDRDAPQDVRTRAEQLVRAINQRLMSTYPLLESQAPSTQESVWEDLAAAGYTTRSPMPERAEQQPEKEQQNAPINDDDEMAQTAGRLLERVADNTSQKFQNSQFLELMRRLRDREVRVDGDKVVEVSSVQSSSSPSEPTTVPIPEIDPKILDSAHVDFGMVMDSGHEYGLSRSSTNEPRTDEVSDQFGYYNVNSTYHR</sequence>
<dbReference type="AlphaFoldDB" id="A0A9P4UWK7"/>
<dbReference type="Proteomes" id="UP000799444">
    <property type="component" value="Unassembled WGS sequence"/>
</dbReference>
<name>A0A9P4UWK7_9PLEO</name>
<dbReference type="OrthoDB" id="5407351at2759"/>
<gene>
    <name evidence="2" type="ORF">EJ04DRAFT_554904</name>
</gene>
<feature type="compositionally biased region" description="Basic and acidic residues" evidence="1">
    <location>
        <begin position="334"/>
        <end position="346"/>
    </location>
</feature>
<keyword evidence="3" id="KW-1185">Reference proteome</keyword>
<comment type="caution">
    <text evidence="2">The sequence shown here is derived from an EMBL/GenBank/DDBJ whole genome shotgun (WGS) entry which is preliminary data.</text>
</comment>